<proteinExistence type="inferred from homology"/>
<dbReference type="PANTHER" id="PTHR47053">
    <property type="entry name" value="MUREIN DD-ENDOPEPTIDASE MEPH-RELATED"/>
    <property type="match status" value="1"/>
</dbReference>
<dbReference type="Gene3D" id="1.10.101.10">
    <property type="entry name" value="PGBD-like superfamily/PGBD"/>
    <property type="match status" value="2"/>
</dbReference>
<evidence type="ECO:0000313" key="7">
    <source>
        <dbReference type="EMBL" id="MBD1222559.1"/>
    </source>
</evidence>
<dbReference type="Gene3D" id="3.90.1720.10">
    <property type="entry name" value="endopeptidase domain like (from Nostoc punctiforme)"/>
    <property type="match status" value="1"/>
</dbReference>
<dbReference type="InterPro" id="IPR002477">
    <property type="entry name" value="Peptidoglycan-bd-like"/>
</dbReference>
<dbReference type="InterPro" id="IPR036365">
    <property type="entry name" value="PGBD-like_sf"/>
</dbReference>
<dbReference type="SUPFAM" id="SSF47090">
    <property type="entry name" value="PGBD-like"/>
    <property type="match status" value="2"/>
</dbReference>
<dbReference type="PANTHER" id="PTHR47053:SF1">
    <property type="entry name" value="MUREIN DD-ENDOPEPTIDASE MEPH-RELATED"/>
    <property type="match status" value="1"/>
</dbReference>
<feature type="domain" description="NlpC/P60" evidence="6">
    <location>
        <begin position="238"/>
        <end position="357"/>
    </location>
</feature>
<dbReference type="InterPro" id="IPR038765">
    <property type="entry name" value="Papain-like_cys_pep_sf"/>
</dbReference>
<protein>
    <submittedName>
        <fullName evidence="7">C40 family peptidase</fullName>
    </submittedName>
</protein>
<dbReference type="PROSITE" id="PS51935">
    <property type="entry name" value="NLPC_P60"/>
    <property type="match status" value="1"/>
</dbReference>
<evidence type="ECO:0000256" key="2">
    <source>
        <dbReference type="ARBA" id="ARBA00022670"/>
    </source>
</evidence>
<comment type="caution">
    <text evidence="7">The sequence shown here is derived from an EMBL/GenBank/DDBJ whole genome shotgun (WGS) entry which is preliminary data.</text>
</comment>
<dbReference type="EMBL" id="JACWEZ010000004">
    <property type="protein sequence ID" value="MBD1222559.1"/>
    <property type="molecule type" value="Genomic_DNA"/>
</dbReference>
<keyword evidence="2" id="KW-0645">Protease</keyword>
<accession>A0ABR7VQ77</accession>
<comment type="similarity">
    <text evidence="1">Belongs to the peptidase C40 family.</text>
</comment>
<evidence type="ECO:0000256" key="5">
    <source>
        <dbReference type="SAM" id="MobiDB-lite"/>
    </source>
</evidence>
<dbReference type="Pfam" id="PF01471">
    <property type="entry name" value="PG_binding_1"/>
    <property type="match status" value="2"/>
</dbReference>
<evidence type="ECO:0000313" key="8">
    <source>
        <dbReference type="Proteomes" id="UP000621631"/>
    </source>
</evidence>
<feature type="region of interest" description="Disordered" evidence="5">
    <location>
        <begin position="207"/>
        <end position="227"/>
    </location>
</feature>
<evidence type="ECO:0000256" key="3">
    <source>
        <dbReference type="ARBA" id="ARBA00022801"/>
    </source>
</evidence>
<evidence type="ECO:0000259" key="6">
    <source>
        <dbReference type="PROSITE" id="PS51935"/>
    </source>
</evidence>
<name>A0ABR7VQ77_VIRHA</name>
<keyword evidence="8" id="KW-1185">Reference proteome</keyword>
<sequence>MLTGTMEHVVKHSLVYSYALSQPLTTYVDAYPELQNKLLLEAEHLEYGDHGEIVRFLQYKMSDLSYYDDKIDGEFGILTEYAIKKFQRKHTLTGDGQVDPITLQTLIKIEKQKNLKQIENLSETIYPGLHSKDVKIMQESLRYFGYYTGEIDGIYGPLTTKALKLAEEEHKLKLTKEVTKKALVQLYEKNSANEEINIVDEKAKTHLKTTSQKNKKPKKANDKKKSVKKEIKQVKVIGANKGDTVKTAHSVLGTPYKWGGSSPSGFDCSGFIQYVFQENGITIPRTVNDVWNFAGPVSNRSVGDLVFFETYKPGPSHMGIYIGDGRFIHASESRGVEISELTNTYWEPRYLGTKRITK</sequence>
<dbReference type="Proteomes" id="UP000621631">
    <property type="component" value="Unassembled WGS sequence"/>
</dbReference>
<keyword evidence="4" id="KW-0788">Thiol protease</keyword>
<dbReference type="SUPFAM" id="SSF54001">
    <property type="entry name" value="Cysteine proteinases"/>
    <property type="match status" value="1"/>
</dbReference>
<keyword evidence="3" id="KW-0378">Hydrolase</keyword>
<gene>
    <name evidence="7" type="ORF">IC602_08055</name>
</gene>
<organism evidence="7 8">
    <name type="scientific">Virgibacillus halodenitrificans</name>
    <name type="common">Bacillus halodenitrificans</name>
    <dbReference type="NCBI Taxonomy" id="1482"/>
    <lineage>
        <taxon>Bacteria</taxon>
        <taxon>Bacillati</taxon>
        <taxon>Bacillota</taxon>
        <taxon>Bacilli</taxon>
        <taxon>Bacillales</taxon>
        <taxon>Bacillaceae</taxon>
        <taxon>Virgibacillus</taxon>
    </lineage>
</organism>
<evidence type="ECO:0000256" key="1">
    <source>
        <dbReference type="ARBA" id="ARBA00007074"/>
    </source>
</evidence>
<dbReference type="Pfam" id="PF00877">
    <property type="entry name" value="NLPC_P60"/>
    <property type="match status" value="1"/>
</dbReference>
<dbReference type="RefSeq" id="WP_189777846.1">
    <property type="nucleotide sequence ID" value="NZ_JACWEZ010000004.1"/>
</dbReference>
<dbReference type="InterPro" id="IPR036366">
    <property type="entry name" value="PGBDSf"/>
</dbReference>
<evidence type="ECO:0000256" key="4">
    <source>
        <dbReference type="ARBA" id="ARBA00022807"/>
    </source>
</evidence>
<reference evidence="7 8" key="1">
    <citation type="submission" date="2020-09" db="EMBL/GenBank/DDBJ databases">
        <title>Draft Genome Sequences of Oil-Oxidizing Bacteria Halomonas titanicae, Marinobacter lutaoensis, and Virgibacillus halodenitrificans Isolated from Highly Saline Environments.</title>
        <authorList>
            <person name="Grouzdev D.S."/>
            <person name="Sokolova D.S."/>
            <person name="Semenova E.M."/>
            <person name="Borzenkov I.A."/>
            <person name="Bidzhieva S.K."/>
            <person name="Poltaraus A.B."/>
            <person name="Nazina T.N."/>
        </authorList>
    </citation>
    <scope>NUCLEOTIDE SEQUENCE [LARGE SCALE GENOMIC DNA]</scope>
    <source>
        <strain evidence="7 8">VKM B-3472D</strain>
    </source>
</reference>
<dbReference type="InterPro" id="IPR051202">
    <property type="entry name" value="Peptidase_C40"/>
</dbReference>
<dbReference type="InterPro" id="IPR000064">
    <property type="entry name" value="NLP_P60_dom"/>
</dbReference>